<keyword evidence="12" id="KW-0325">Glycoprotein</keyword>
<dbReference type="InterPro" id="IPR050382">
    <property type="entry name" value="MFS_Na/Anion_cotransporter"/>
</dbReference>
<comment type="caution">
    <text evidence="28">The sequence shown here is derived from an EMBL/GenBank/DDBJ whole genome shotgun (WGS) entry which is preliminary data.</text>
</comment>
<keyword evidence="6" id="KW-1003">Cell membrane</keyword>
<name>A0AA38IH01_9CUCU</name>
<feature type="transmembrane region" description="Helical" evidence="26">
    <location>
        <begin position="204"/>
        <end position="225"/>
    </location>
</feature>
<evidence type="ECO:0000256" key="15">
    <source>
        <dbReference type="ARBA" id="ARBA00050101"/>
    </source>
</evidence>
<comment type="catalytic activity">
    <reaction evidence="17">
        <text>N-acetylneuraminate(in) + H(+)(in) = N-acetylneuraminate(out) + H(+)(out)</text>
        <dbReference type="Rhea" id="RHEA:28987"/>
        <dbReference type="ChEBI" id="CHEBI:15378"/>
        <dbReference type="ChEBI" id="CHEBI:35418"/>
    </reaction>
    <physiologicalReaction direction="right-to-left" evidence="17">
        <dbReference type="Rhea" id="RHEA:28989"/>
    </physiologicalReaction>
</comment>
<evidence type="ECO:0000256" key="21">
    <source>
        <dbReference type="ARBA" id="ARBA00056891"/>
    </source>
</evidence>
<comment type="catalytic activity">
    <reaction evidence="15">
        <text>2 nitrate(out) + H(+)(out) = 2 nitrate(in) + H(+)(in)</text>
        <dbReference type="Rhea" id="RHEA:71539"/>
        <dbReference type="ChEBI" id="CHEBI:15378"/>
        <dbReference type="ChEBI" id="CHEBI:17632"/>
    </reaction>
    <physiologicalReaction direction="left-to-right" evidence="15">
        <dbReference type="Rhea" id="RHEA:71540"/>
    </physiologicalReaction>
</comment>
<keyword evidence="29" id="KW-1185">Reference proteome</keyword>
<feature type="transmembrane region" description="Helical" evidence="26">
    <location>
        <begin position="307"/>
        <end position="331"/>
    </location>
</feature>
<feature type="transmembrane region" description="Helical" evidence="26">
    <location>
        <begin position="400"/>
        <end position="426"/>
    </location>
</feature>
<evidence type="ECO:0000256" key="19">
    <source>
        <dbReference type="ARBA" id="ARBA00051447"/>
    </source>
</evidence>
<evidence type="ECO:0000256" key="1">
    <source>
        <dbReference type="ARBA" id="ARBA00004432"/>
    </source>
</evidence>
<feature type="transmembrane region" description="Helical" evidence="26">
    <location>
        <begin position="34"/>
        <end position="60"/>
    </location>
</feature>
<dbReference type="PANTHER" id="PTHR11662:SF455">
    <property type="entry name" value="GH23975P"/>
    <property type="match status" value="1"/>
</dbReference>
<dbReference type="Pfam" id="PF07690">
    <property type="entry name" value="MFS_1"/>
    <property type="match status" value="1"/>
</dbReference>
<keyword evidence="14" id="KW-0968">Cytoplasmic vesicle</keyword>
<evidence type="ECO:0000256" key="10">
    <source>
        <dbReference type="ARBA" id="ARBA00023018"/>
    </source>
</evidence>
<comment type="catalytic activity">
    <reaction evidence="19">
        <text>L-glutamate(out) = L-glutamate(in)</text>
        <dbReference type="Rhea" id="RHEA:66336"/>
        <dbReference type="ChEBI" id="CHEBI:29985"/>
    </reaction>
    <physiologicalReaction direction="left-to-right" evidence="19">
        <dbReference type="Rhea" id="RHEA:66337"/>
    </physiologicalReaction>
</comment>
<dbReference type="SUPFAM" id="SSF103473">
    <property type="entry name" value="MFS general substrate transporter"/>
    <property type="match status" value="1"/>
</dbReference>
<protein>
    <recommendedName>
        <fullName evidence="22">Sialin</fullName>
    </recommendedName>
    <alternativeName>
        <fullName evidence="25">H(+)/nitrate cotransporter</fullName>
    </alternativeName>
    <alternativeName>
        <fullName evidence="23">H(+)/sialic acid cotransporter</fullName>
    </alternativeName>
    <alternativeName>
        <fullName evidence="24">Vesicular excitatory amino acid transporter</fullName>
    </alternativeName>
</protein>
<evidence type="ECO:0000256" key="23">
    <source>
        <dbReference type="ARBA" id="ARBA00080244"/>
    </source>
</evidence>
<accession>A0AA38IH01</accession>
<gene>
    <name evidence="28" type="ORF">Zmor_015608</name>
</gene>
<feature type="transmembrane region" description="Helical" evidence="26">
    <location>
        <begin position="435"/>
        <end position="454"/>
    </location>
</feature>
<dbReference type="FunFam" id="1.20.1250.20:FF:000003">
    <property type="entry name" value="Solute carrier family 17 member 3"/>
    <property type="match status" value="1"/>
</dbReference>
<dbReference type="PANTHER" id="PTHR11662">
    <property type="entry name" value="SOLUTE CARRIER FAMILY 17"/>
    <property type="match status" value="1"/>
</dbReference>
<dbReference type="GO" id="GO:0005765">
    <property type="term" value="C:lysosomal membrane"/>
    <property type="evidence" value="ECO:0007669"/>
    <property type="project" value="UniProtKB-SubCell"/>
</dbReference>
<comment type="function">
    <text evidence="21">Receptor for CM101, a polysaccharide produced by group B Streptococcus with antipathoangiogenic properties.</text>
</comment>
<keyword evidence="5" id="KW-0813">Transport</keyword>
<evidence type="ECO:0000256" key="18">
    <source>
        <dbReference type="ARBA" id="ARBA00051403"/>
    </source>
</evidence>
<sequence length="484" mass="53730">MATSSSETLPLLKISQTIEGNYPTWMFWKKKRNVVAILAFFGFLNCYTIKVNLSVAIVAMTTNTTTVMDNVIINEVSEFNWDSKMRGYVLSAFFYGYMTTQMIGGWLSMKIGGQKLFGLGIVMAGFLTLLTPWASRTSVYLLIVLRILEGICEGVTSPCMNTLWSKWAPSLERTKLATVAMSGCYFGTVLAMTASAYLAETLGWPSIFYVFGSISIVWFIIWMWFVSETPAEDPRISKTELNYILQSVGSVQDEHMLEKSWTKMLTSPAVWAIIVYSFANDWAFYTILTQLPTYLKDRFAYDLGKIGFLSCVPYIATPFVIIISGQLADWLRKTDIFTTTQVRKIFTCTSSVAQTLLLIAVSHCSSVTVTVFCIVLGAAFEAWGYSGYGVNGLDIAPQHAGLISGISNTVACLAGMCSPIFAGYIVTTTLEEWRIVFYLASGIIFFGGVFYGVFASGDVQAWNVSRTSSYELLMTISDDDDDDE</sequence>
<feature type="transmembrane region" description="Helical" evidence="26">
    <location>
        <begin position="140"/>
        <end position="164"/>
    </location>
</feature>
<keyword evidence="8" id="KW-0769">Symport</keyword>
<evidence type="ECO:0000256" key="26">
    <source>
        <dbReference type="SAM" id="Phobius"/>
    </source>
</evidence>
<comment type="subcellular location">
    <subcellularLocation>
        <location evidence="2">Basolateral cell membrane</location>
        <topology evidence="2">Multi-pass membrane protein</topology>
    </subcellularLocation>
    <subcellularLocation>
        <location evidence="3">Cytoplasmic vesicle</location>
        <location evidence="3">Secretory vesicle membrane</location>
        <topology evidence="3">Multi-pass membrane protein</topology>
    </subcellularLocation>
    <subcellularLocation>
        <location evidence="1">Cytoplasmic vesicle</location>
        <location evidence="1">Secretory vesicle</location>
        <location evidence="1">Synaptic vesicle membrane</location>
    </subcellularLocation>
    <subcellularLocation>
        <location evidence="4">Lysosome membrane</location>
    </subcellularLocation>
</comment>
<evidence type="ECO:0000313" key="28">
    <source>
        <dbReference type="EMBL" id="KAJ3656537.1"/>
    </source>
</evidence>
<reference evidence="28" key="1">
    <citation type="journal article" date="2023" name="G3 (Bethesda)">
        <title>Whole genome assemblies of Zophobas morio and Tenebrio molitor.</title>
        <authorList>
            <person name="Kaur S."/>
            <person name="Stinson S.A."/>
            <person name="diCenzo G.C."/>
        </authorList>
    </citation>
    <scope>NUCLEOTIDE SEQUENCE</scope>
    <source>
        <strain evidence="28">QUZm001</strain>
    </source>
</reference>
<evidence type="ECO:0000256" key="9">
    <source>
        <dbReference type="ARBA" id="ARBA00022989"/>
    </source>
</evidence>
<comment type="catalytic activity">
    <reaction evidence="20">
        <text>D-glucuronate(out) + H(+)(out) = D-glucuronate(in) + H(+)(in)</text>
        <dbReference type="Rhea" id="RHEA:72591"/>
        <dbReference type="ChEBI" id="CHEBI:15378"/>
        <dbReference type="ChEBI" id="CHEBI:58720"/>
    </reaction>
    <physiologicalReaction direction="left-to-right" evidence="20">
        <dbReference type="Rhea" id="RHEA:72592"/>
    </physiologicalReaction>
</comment>
<dbReference type="GO" id="GO:0030672">
    <property type="term" value="C:synaptic vesicle membrane"/>
    <property type="evidence" value="ECO:0007669"/>
    <property type="project" value="UniProtKB-SubCell"/>
</dbReference>
<feature type="transmembrane region" description="Helical" evidence="26">
    <location>
        <begin position="352"/>
        <end position="380"/>
    </location>
</feature>
<evidence type="ECO:0000256" key="2">
    <source>
        <dbReference type="ARBA" id="ARBA00004554"/>
    </source>
</evidence>
<evidence type="ECO:0000256" key="6">
    <source>
        <dbReference type="ARBA" id="ARBA00022475"/>
    </source>
</evidence>
<evidence type="ECO:0000256" key="17">
    <source>
        <dbReference type="ARBA" id="ARBA00050625"/>
    </source>
</evidence>
<feature type="transmembrane region" description="Helical" evidence="26">
    <location>
        <begin position="269"/>
        <end position="287"/>
    </location>
</feature>
<evidence type="ECO:0000259" key="27">
    <source>
        <dbReference type="PROSITE" id="PS50850"/>
    </source>
</evidence>
<keyword evidence="10" id="KW-0770">Synapse</keyword>
<evidence type="ECO:0000256" key="20">
    <source>
        <dbReference type="ARBA" id="ARBA00051612"/>
    </source>
</evidence>
<evidence type="ECO:0000256" key="8">
    <source>
        <dbReference type="ARBA" id="ARBA00022847"/>
    </source>
</evidence>
<evidence type="ECO:0000256" key="14">
    <source>
        <dbReference type="ARBA" id="ARBA00023329"/>
    </source>
</evidence>
<proteinExistence type="predicted"/>
<keyword evidence="7 26" id="KW-0812">Transmembrane</keyword>
<dbReference type="CDD" id="cd17318">
    <property type="entry name" value="MFS_SLC17"/>
    <property type="match status" value="1"/>
</dbReference>
<dbReference type="GO" id="GO:0046942">
    <property type="term" value="P:carboxylic acid transport"/>
    <property type="evidence" value="ECO:0007669"/>
    <property type="project" value="UniProtKB-ARBA"/>
</dbReference>
<dbReference type="PROSITE" id="PS50850">
    <property type="entry name" value="MFS"/>
    <property type="match status" value="1"/>
</dbReference>
<dbReference type="InterPro" id="IPR036259">
    <property type="entry name" value="MFS_trans_sf"/>
</dbReference>
<evidence type="ECO:0000256" key="4">
    <source>
        <dbReference type="ARBA" id="ARBA00004656"/>
    </source>
</evidence>
<evidence type="ECO:0000256" key="11">
    <source>
        <dbReference type="ARBA" id="ARBA00023136"/>
    </source>
</evidence>
<organism evidence="28 29">
    <name type="scientific">Zophobas morio</name>
    <dbReference type="NCBI Taxonomy" id="2755281"/>
    <lineage>
        <taxon>Eukaryota</taxon>
        <taxon>Metazoa</taxon>
        <taxon>Ecdysozoa</taxon>
        <taxon>Arthropoda</taxon>
        <taxon>Hexapoda</taxon>
        <taxon>Insecta</taxon>
        <taxon>Pterygota</taxon>
        <taxon>Neoptera</taxon>
        <taxon>Endopterygota</taxon>
        <taxon>Coleoptera</taxon>
        <taxon>Polyphaga</taxon>
        <taxon>Cucujiformia</taxon>
        <taxon>Tenebrionidae</taxon>
        <taxon>Zophobas</taxon>
    </lineage>
</organism>
<dbReference type="Gene3D" id="1.20.1250.20">
    <property type="entry name" value="MFS general substrate transporter like domains"/>
    <property type="match status" value="2"/>
</dbReference>
<dbReference type="GO" id="GO:0015293">
    <property type="term" value="F:symporter activity"/>
    <property type="evidence" value="ECO:0007669"/>
    <property type="project" value="UniProtKB-KW"/>
</dbReference>
<comment type="catalytic activity">
    <reaction evidence="18">
        <text>N-acetyl-L-aspartyl-L-glutamate(out) = N-acetyl-L-aspartyl-L-glutamate(in)</text>
        <dbReference type="Rhea" id="RHEA:72599"/>
        <dbReference type="ChEBI" id="CHEBI:76931"/>
    </reaction>
    <physiologicalReaction direction="left-to-right" evidence="18">
        <dbReference type="Rhea" id="RHEA:72600"/>
    </physiologicalReaction>
</comment>
<dbReference type="InterPro" id="IPR011701">
    <property type="entry name" value="MFS"/>
</dbReference>
<feature type="transmembrane region" description="Helical" evidence="26">
    <location>
        <begin position="176"/>
        <end position="198"/>
    </location>
</feature>
<evidence type="ECO:0000256" key="7">
    <source>
        <dbReference type="ARBA" id="ARBA00022692"/>
    </source>
</evidence>
<feature type="domain" description="Major facilitator superfamily (MFS) profile" evidence="27">
    <location>
        <begin position="34"/>
        <end position="459"/>
    </location>
</feature>
<evidence type="ECO:0000256" key="13">
    <source>
        <dbReference type="ARBA" id="ARBA00023228"/>
    </source>
</evidence>
<evidence type="ECO:0000256" key="5">
    <source>
        <dbReference type="ARBA" id="ARBA00022448"/>
    </source>
</evidence>
<feature type="transmembrane region" description="Helical" evidence="26">
    <location>
        <begin position="116"/>
        <end position="134"/>
    </location>
</feature>
<evidence type="ECO:0000256" key="3">
    <source>
        <dbReference type="ARBA" id="ARBA00004638"/>
    </source>
</evidence>
<keyword evidence="9 26" id="KW-1133">Transmembrane helix</keyword>
<dbReference type="FunFam" id="1.20.1250.20:FF:000067">
    <property type="entry name" value="sialin isoform X2"/>
    <property type="match status" value="1"/>
</dbReference>
<evidence type="ECO:0000313" key="29">
    <source>
        <dbReference type="Proteomes" id="UP001168821"/>
    </source>
</evidence>
<evidence type="ECO:0000256" key="12">
    <source>
        <dbReference type="ARBA" id="ARBA00023180"/>
    </source>
</evidence>
<feature type="transmembrane region" description="Helical" evidence="26">
    <location>
        <begin position="88"/>
        <end position="109"/>
    </location>
</feature>
<dbReference type="GO" id="GO:0006820">
    <property type="term" value="P:monoatomic anion transport"/>
    <property type="evidence" value="ECO:0007669"/>
    <property type="project" value="TreeGrafter"/>
</dbReference>
<dbReference type="EMBL" id="JALNTZ010000004">
    <property type="protein sequence ID" value="KAJ3656537.1"/>
    <property type="molecule type" value="Genomic_DNA"/>
</dbReference>
<keyword evidence="13" id="KW-0458">Lysosome</keyword>
<dbReference type="GO" id="GO:0016323">
    <property type="term" value="C:basolateral plasma membrane"/>
    <property type="evidence" value="ECO:0007669"/>
    <property type="project" value="UniProtKB-SubCell"/>
</dbReference>
<evidence type="ECO:0000256" key="24">
    <source>
        <dbReference type="ARBA" id="ARBA00081195"/>
    </source>
</evidence>
<comment type="catalytic activity">
    <reaction evidence="16">
        <text>L-aspartate(out) = L-aspartate(in)</text>
        <dbReference type="Rhea" id="RHEA:66332"/>
        <dbReference type="ChEBI" id="CHEBI:29991"/>
    </reaction>
    <physiologicalReaction direction="left-to-right" evidence="16">
        <dbReference type="Rhea" id="RHEA:66333"/>
    </physiologicalReaction>
</comment>
<dbReference type="InterPro" id="IPR020846">
    <property type="entry name" value="MFS_dom"/>
</dbReference>
<dbReference type="Proteomes" id="UP001168821">
    <property type="component" value="Unassembled WGS sequence"/>
</dbReference>
<evidence type="ECO:0000256" key="25">
    <source>
        <dbReference type="ARBA" id="ARBA00081925"/>
    </source>
</evidence>
<evidence type="ECO:0000256" key="22">
    <source>
        <dbReference type="ARBA" id="ARBA00069713"/>
    </source>
</evidence>
<dbReference type="AlphaFoldDB" id="A0AA38IH01"/>
<keyword evidence="11 26" id="KW-0472">Membrane</keyword>
<evidence type="ECO:0000256" key="16">
    <source>
        <dbReference type="ARBA" id="ARBA00050554"/>
    </source>
</evidence>